<accession>A0A6A5Q9H1</accession>
<dbReference type="AlphaFoldDB" id="A0A6A5Q9H1"/>
<organism evidence="8 9">
    <name type="scientific">Ampelomyces quisqualis</name>
    <name type="common">Powdery mildew agent</name>
    <dbReference type="NCBI Taxonomy" id="50730"/>
    <lineage>
        <taxon>Eukaryota</taxon>
        <taxon>Fungi</taxon>
        <taxon>Dikarya</taxon>
        <taxon>Ascomycota</taxon>
        <taxon>Pezizomycotina</taxon>
        <taxon>Dothideomycetes</taxon>
        <taxon>Pleosporomycetidae</taxon>
        <taxon>Pleosporales</taxon>
        <taxon>Pleosporineae</taxon>
        <taxon>Phaeosphaeriaceae</taxon>
        <taxon>Ampelomyces</taxon>
    </lineage>
</organism>
<keyword evidence="8" id="KW-0418">Kinase</keyword>
<dbReference type="PANTHER" id="PTHR36091">
    <property type="entry name" value="ALTERED INHERITANCE OF MITOCHONDRIA PROTEIN 9, MITOCHONDRIAL"/>
    <property type="match status" value="1"/>
</dbReference>
<evidence type="ECO:0000256" key="2">
    <source>
        <dbReference type="ARBA" id="ARBA00005543"/>
    </source>
</evidence>
<dbReference type="Pfam" id="PF01636">
    <property type="entry name" value="APH"/>
    <property type="match status" value="1"/>
</dbReference>
<keyword evidence="5" id="KW-0496">Mitochondrion</keyword>
<comment type="similarity">
    <text evidence="2">Belongs to the AIM9 family.</text>
</comment>
<dbReference type="OrthoDB" id="2906425at2759"/>
<dbReference type="SUPFAM" id="SSF56112">
    <property type="entry name" value="Protein kinase-like (PK-like)"/>
    <property type="match status" value="1"/>
</dbReference>
<dbReference type="InterPro" id="IPR011009">
    <property type="entry name" value="Kinase-like_dom_sf"/>
</dbReference>
<sequence>MPLVRSFGVIQRRIFDSAKSALAQPSRALSITSRGKPINREELFSYTNGRFLANEVKACNRRYVQFDINSLCTVAAAAGGSSPIKAIDKMEGGFSKALIMQKEDGSEVVAKIPFSIAGPPKYTTASEVAVLKFITAHTRVPVPKVLAWSSDASNPVGVEYIVMEKAPGQQLFTTWSTMTVEEQFNLVEQLTQFEAELASIPFPANGSLYLRESMTDGEPWVALDRTVDPSGQFCIGPSCERAWSAQGNMMVPPSQINNGPWPNLSSFGLALVEREKLHIEQQSRDSNFGPPRGSVEEQLAVLDMAKEVLSRIDTVTLINRVSRPVLWHTDLHMGNIYSKPEDPAKICSLIDWQSIVVSPLYLQARFPEFLSVSDDYVLGLTEEPKLPQDYEDLDADDKKLAELKFEDTKMSKFYELSTANQHLRTHHAFLMPQFTQELFIQCGEVFEEGAIPLRASLIEFANAWSELGFLGDCPFSYSEEDIQNHDQQFQDYRDFHRVQTIARKLLCTDSEGWISPQLDFVKQQRMNAELLQEIILRSNEYNKTPEEIRRIWPFSEKF</sequence>
<protein>
    <recommendedName>
        <fullName evidence="3">Altered inheritance of mitochondria protein 9, mitochondrial</fullName>
    </recommendedName>
    <alternativeName>
        <fullName evidence="6">Found in mitochondrial proteome protein 29</fullName>
    </alternativeName>
</protein>
<proteinExistence type="inferred from homology"/>
<dbReference type="GO" id="GO:0005739">
    <property type="term" value="C:mitochondrion"/>
    <property type="evidence" value="ECO:0007669"/>
    <property type="project" value="UniProtKB-SubCell"/>
</dbReference>
<evidence type="ECO:0000256" key="1">
    <source>
        <dbReference type="ARBA" id="ARBA00004173"/>
    </source>
</evidence>
<name>A0A6A5Q9H1_AMPQU</name>
<comment type="subcellular location">
    <subcellularLocation>
        <location evidence="1">Mitochondrion</location>
    </subcellularLocation>
</comment>
<keyword evidence="8" id="KW-0808">Transferase</keyword>
<keyword evidence="4" id="KW-0809">Transit peptide</keyword>
<evidence type="ECO:0000256" key="5">
    <source>
        <dbReference type="ARBA" id="ARBA00023128"/>
    </source>
</evidence>
<evidence type="ECO:0000313" key="8">
    <source>
        <dbReference type="EMBL" id="KAF1912281.1"/>
    </source>
</evidence>
<evidence type="ECO:0000259" key="7">
    <source>
        <dbReference type="Pfam" id="PF01636"/>
    </source>
</evidence>
<evidence type="ECO:0000256" key="6">
    <source>
        <dbReference type="ARBA" id="ARBA00031849"/>
    </source>
</evidence>
<dbReference type="InterPro" id="IPR002575">
    <property type="entry name" value="Aminoglycoside_PTrfase"/>
</dbReference>
<dbReference type="Proteomes" id="UP000800096">
    <property type="component" value="Unassembled WGS sequence"/>
</dbReference>
<keyword evidence="9" id="KW-1185">Reference proteome</keyword>
<dbReference type="GO" id="GO:0016301">
    <property type="term" value="F:kinase activity"/>
    <property type="evidence" value="ECO:0007669"/>
    <property type="project" value="UniProtKB-KW"/>
</dbReference>
<dbReference type="InterPro" id="IPR051035">
    <property type="entry name" value="Mito_inheritance_9"/>
</dbReference>
<dbReference type="Gene3D" id="3.30.200.20">
    <property type="entry name" value="Phosphorylase Kinase, domain 1"/>
    <property type="match status" value="1"/>
</dbReference>
<reference evidence="8" key="1">
    <citation type="journal article" date="2020" name="Stud. Mycol.">
        <title>101 Dothideomycetes genomes: a test case for predicting lifestyles and emergence of pathogens.</title>
        <authorList>
            <person name="Haridas S."/>
            <person name="Albert R."/>
            <person name="Binder M."/>
            <person name="Bloem J."/>
            <person name="Labutti K."/>
            <person name="Salamov A."/>
            <person name="Andreopoulos B."/>
            <person name="Baker S."/>
            <person name="Barry K."/>
            <person name="Bills G."/>
            <person name="Bluhm B."/>
            <person name="Cannon C."/>
            <person name="Castanera R."/>
            <person name="Culley D."/>
            <person name="Daum C."/>
            <person name="Ezra D."/>
            <person name="Gonzalez J."/>
            <person name="Henrissat B."/>
            <person name="Kuo A."/>
            <person name="Liang C."/>
            <person name="Lipzen A."/>
            <person name="Lutzoni F."/>
            <person name="Magnuson J."/>
            <person name="Mondo S."/>
            <person name="Nolan M."/>
            <person name="Ohm R."/>
            <person name="Pangilinan J."/>
            <person name="Park H.-J."/>
            <person name="Ramirez L."/>
            <person name="Alfaro M."/>
            <person name="Sun H."/>
            <person name="Tritt A."/>
            <person name="Yoshinaga Y."/>
            <person name="Zwiers L.-H."/>
            <person name="Turgeon B."/>
            <person name="Goodwin S."/>
            <person name="Spatafora J."/>
            <person name="Crous P."/>
            <person name="Grigoriev I."/>
        </authorList>
    </citation>
    <scope>NUCLEOTIDE SEQUENCE</scope>
    <source>
        <strain evidence="8">HMLAC05119</strain>
    </source>
</reference>
<evidence type="ECO:0000256" key="3">
    <source>
        <dbReference type="ARBA" id="ARBA00016197"/>
    </source>
</evidence>
<dbReference type="PANTHER" id="PTHR36091:SF1">
    <property type="entry name" value="ALTERED INHERITANCE OF MITOCHONDRIA PROTEIN 9, MITOCHONDRIAL"/>
    <property type="match status" value="1"/>
</dbReference>
<evidence type="ECO:0000256" key="4">
    <source>
        <dbReference type="ARBA" id="ARBA00022946"/>
    </source>
</evidence>
<feature type="domain" description="Aminoglycoside phosphotransferase" evidence="7">
    <location>
        <begin position="103"/>
        <end position="360"/>
    </location>
</feature>
<dbReference type="EMBL" id="ML979140">
    <property type="protein sequence ID" value="KAF1912281.1"/>
    <property type="molecule type" value="Genomic_DNA"/>
</dbReference>
<gene>
    <name evidence="8" type="ORF">BDU57DRAFT_551156</name>
</gene>
<evidence type="ECO:0000313" key="9">
    <source>
        <dbReference type="Proteomes" id="UP000800096"/>
    </source>
</evidence>